<evidence type="ECO:0000256" key="1">
    <source>
        <dbReference type="SAM" id="MobiDB-lite"/>
    </source>
</evidence>
<sequence>MTERDKKPTRNRNAKFLIFTGEADELHSAEDNTTTSERKT</sequence>
<dbReference type="Proteomes" id="UP000839052">
    <property type="component" value="Chromosome"/>
</dbReference>
<feature type="region of interest" description="Disordered" evidence="1">
    <location>
        <begin position="1"/>
        <end position="40"/>
    </location>
</feature>
<name>A0ABM8YXX8_9PROT</name>
<dbReference type="EMBL" id="OU912926">
    <property type="protein sequence ID" value="CAG9932438.1"/>
    <property type="molecule type" value="Genomic_DNA"/>
</dbReference>
<organism evidence="2 3">
    <name type="scientific">Candidatus Nitrotoga arctica</name>
    <dbReference type="NCBI Taxonomy" id="453162"/>
    <lineage>
        <taxon>Bacteria</taxon>
        <taxon>Pseudomonadati</taxon>
        <taxon>Pseudomonadota</taxon>
        <taxon>Betaproteobacteria</taxon>
        <taxon>Nitrosomonadales</taxon>
        <taxon>Gallionellaceae</taxon>
        <taxon>Candidatus Nitrotoga</taxon>
    </lineage>
</organism>
<accession>A0ABM8YXX8</accession>
<feature type="compositionally biased region" description="Basic and acidic residues" evidence="1">
    <location>
        <begin position="24"/>
        <end position="40"/>
    </location>
</feature>
<reference evidence="2 3" key="1">
    <citation type="submission" date="2021-10" db="EMBL/GenBank/DDBJ databases">
        <authorList>
            <person name="Koch H."/>
        </authorList>
    </citation>
    <scope>NUCLEOTIDE SEQUENCE [LARGE SCALE GENOMIC DNA]</scope>
    <source>
        <strain evidence="2">6680</strain>
    </source>
</reference>
<gene>
    <name evidence="2" type="ORF">NTG6680_1185</name>
</gene>
<dbReference type="RefSeq" id="WP_275584256.1">
    <property type="nucleotide sequence ID" value="NZ_OU912926.1"/>
</dbReference>
<keyword evidence="3" id="KW-1185">Reference proteome</keyword>
<evidence type="ECO:0000313" key="2">
    <source>
        <dbReference type="EMBL" id="CAG9932438.1"/>
    </source>
</evidence>
<proteinExistence type="predicted"/>
<protein>
    <submittedName>
        <fullName evidence="2">Uncharacterized protein</fullName>
    </submittedName>
</protein>
<evidence type="ECO:0000313" key="3">
    <source>
        <dbReference type="Proteomes" id="UP000839052"/>
    </source>
</evidence>